<name>A0A0F9L609_9ZZZZ</name>
<sequence length="226" mass="25561">MAMTKADMESHRAEYVALMADARSAEREGLYTRSVELALRSWDHIDGMMQYERKHNKKEFASIQAVDMVLKYAPLVFDTHSLDKLEALLKARRRIDKNTSESLADKLSNARALMWEAHRLWDHVERNPGTRQDKLRRVLGGEQEQWRSFANTWEAMGLVSRTPEGGSYRLALSTRMGGVVSAKCPSCGSVANAPKGMFLEDTACPECRDTVLFVILPTKPPTDTKE</sequence>
<accession>A0A0F9L609</accession>
<evidence type="ECO:0000313" key="1">
    <source>
        <dbReference type="EMBL" id="KKM23055.1"/>
    </source>
</evidence>
<gene>
    <name evidence="1" type="ORF">LCGC14_1619070</name>
</gene>
<dbReference type="AlphaFoldDB" id="A0A0F9L609"/>
<reference evidence="1" key="1">
    <citation type="journal article" date="2015" name="Nature">
        <title>Complex archaea that bridge the gap between prokaryotes and eukaryotes.</title>
        <authorList>
            <person name="Spang A."/>
            <person name="Saw J.H."/>
            <person name="Jorgensen S.L."/>
            <person name="Zaremba-Niedzwiedzka K."/>
            <person name="Martijn J."/>
            <person name="Lind A.E."/>
            <person name="van Eijk R."/>
            <person name="Schleper C."/>
            <person name="Guy L."/>
            <person name="Ettema T.J."/>
        </authorList>
    </citation>
    <scope>NUCLEOTIDE SEQUENCE</scope>
</reference>
<protein>
    <submittedName>
        <fullName evidence="1">Uncharacterized protein</fullName>
    </submittedName>
</protein>
<organism evidence="1">
    <name type="scientific">marine sediment metagenome</name>
    <dbReference type="NCBI Taxonomy" id="412755"/>
    <lineage>
        <taxon>unclassified sequences</taxon>
        <taxon>metagenomes</taxon>
        <taxon>ecological metagenomes</taxon>
    </lineage>
</organism>
<comment type="caution">
    <text evidence="1">The sequence shown here is derived from an EMBL/GenBank/DDBJ whole genome shotgun (WGS) entry which is preliminary data.</text>
</comment>
<dbReference type="EMBL" id="LAZR01013206">
    <property type="protein sequence ID" value="KKM23055.1"/>
    <property type="molecule type" value="Genomic_DNA"/>
</dbReference>
<proteinExistence type="predicted"/>